<dbReference type="AlphaFoldDB" id="A0A9N8VJD9"/>
<name>A0A9N8VJD9_9GLOM</name>
<comment type="caution">
    <text evidence="1">The sequence shown here is derived from an EMBL/GenBank/DDBJ whole genome shotgun (WGS) entry which is preliminary data.</text>
</comment>
<organism evidence="1 2">
    <name type="scientific">Acaulospora morrowiae</name>
    <dbReference type="NCBI Taxonomy" id="94023"/>
    <lineage>
        <taxon>Eukaryota</taxon>
        <taxon>Fungi</taxon>
        <taxon>Fungi incertae sedis</taxon>
        <taxon>Mucoromycota</taxon>
        <taxon>Glomeromycotina</taxon>
        <taxon>Glomeromycetes</taxon>
        <taxon>Diversisporales</taxon>
        <taxon>Acaulosporaceae</taxon>
        <taxon>Acaulospora</taxon>
    </lineage>
</organism>
<proteinExistence type="predicted"/>
<sequence>MLFIFDDVRCEGLDVMSAEVNKKKTLISHKYEISKDRSFFSMAIDGIVYETLFPERSIKQVISHVPFDFFNRDASFQIGFARSNTIIPLRLCPHAIFLLFPSRSIPPSLVMDALCSYTIQGSICQVSCNNSAKIYDVNSKERRSLSGRRALRVRVRAQYTLREFIVWPEDFVTEEWEYQIPPTGTFQNNSDHCVCLVSNRLFTDRFGAIE</sequence>
<gene>
    <name evidence="1" type="ORF">AMORRO_LOCUS930</name>
</gene>
<evidence type="ECO:0000313" key="2">
    <source>
        <dbReference type="Proteomes" id="UP000789342"/>
    </source>
</evidence>
<evidence type="ECO:0000313" key="1">
    <source>
        <dbReference type="EMBL" id="CAG8451725.1"/>
    </source>
</evidence>
<accession>A0A9N8VJD9</accession>
<protein>
    <submittedName>
        <fullName evidence="1">18831_t:CDS:1</fullName>
    </submittedName>
</protein>
<dbReference type="EMBL" id="CAJVPV010000330">
    <property type="protein sequence ID" value="CAG8451725.1"/>
    <property type="molecule type" value="Genomic_DNA"/>
</dbReference>
<keyword evidence="2" id="KW-1185">Reference proteome</keyword>
<dbReference type="Proteomes" id="UP000789342">
    <property type="component" value="Unassembled WGS sequence"/>
</dbReference>
<reference evidence="1" key="1">
    <citation type="submission" date="2021-06" db="EMBL/GenBank/DDBJ databases">
        <authorList>
            <person name="Kallberg Y."/>
            <person name="Tangrot J."/>
            <person name="Rosling A."/>
        </authorList>
    </citation>
    <scope>NUCLEOTIDE SEQUENCE</scope>
    <source>
        <strain evidence="1">CL551</strain>
    </source>
</reference>